<keyword evidence="1" id="KW-0812">Transmembrane</keyword>
<sequence>MKTASNFWNSQPNKNKAFVIIVAGLVVASTFYSGLFQKSSAVRAFEKATTHRIVGNCDAFVQYVASDTDVWRQRCVSEKERHLRVLPIKEFEVLRSQYERQSGKAFLQVELTREKESYVVNYEMIKMGSGWKIANEIK</sequence>
<gene>
    <name evidence="2" type="ORF">COW81_00075</name>
</gene>
<evidence type="ECO:0000313" key="3">
    <source>
        <dbReference type="Proteomes" id="UP000231143"/>
    </source>
</evidence>
<reference evidence="2 3" key="1">
    <citation type="submission" date="2017-09" db="EMBL/GenBank/DDBJ databases">
        <title>Depth-based differentiation of microbial function through sediment-hosted aquifers and enrichment of novel symbionts in the deep terrestrial subsurface.</title>
        <authorList>
            <person name="Probst A.J."/>
            <person name="Ladd B."/>
            <person name="Jarett J.K."/>
            <person name="Geller-Mcgrath D.E."/>
            <person name="Sieber C.M."/>
            <person name="Emerson J.B."/>
            <person name="Anantharaman K."/>
            <person name="Thomas B.C."/>
            <person name="Malmstrom R."/>
            <person name="Stieglmeier M."/>
            <person name="Klingl A."/>
            <person name="Woyke T."/>
            <person name="Ryan C.M."/>
            <person name="Banfield J.F."/>
        </authorList>
    </citation>
    <scope>NUCLEOTIDE SEQUENCE [LARGE SCALE GENOMIC DNA]</scope>
    <source>
        <strain evidence="2">CG22_combo_CG10-13_8_21_14_all_36_13</strain>
    </source>
</reference>
<evidence type="ECO:0008006" key="4">
    <source>
        <dbReference type="Google" id="ProtNLM"/>
    </source>
</evidence>
<protein>
    <recommendedName>
        <fullName evidence="4">DUF4878 domain-containing protein</fullName>
    </recommendedName>
</protein>
<accession>A0A2H0DZZ6</accession>
<keyword evidence="1" id="KW-1133">Transmembrane helix</keyword>
<evidence type="ECO:0000313" key="2">
    <source>
        <dbReference type="EMBL" id="PIP87458.1"/>
    </source>
</evidence>
<dbReference type="Proteomes" id="UP000231143">
    <property type="component" value="Unassembled WGS sequence"/>
</dbReference>
<feature type="transmembrane region" description="Helical" evidence="1">
    <location>
        <begin position="17"/>
        <end position="36"/>
    </location>
</feature>
<comment type="caution">
    <text evidence="2">The sequence shown here is derived from an EMBL/GenBank/DDBJ whole genome shotgun (WGS) entry which is preliminary data.</text>
</comment>
<dbReference type="AlphaFoldDB" id="A0A2H0DZZ6"/>
<organism evidence="2 3">
    <name type="scientific">Candidatus Campbellbacteria bacterium CG22_combo_CG10-13_8_21_14_all_36_13</name>
    <dbReference type="NCBI Taxonomy" id="1974529"/>
    <lineage>
        <taxon>Bacteria</taxon>
        <taxon>Candidatus Campbelliibacteriota</taxon>
    </lineage>
</organism>
<dbReference type="EMBL" id="PCTT01000002">
    <property type="protein sequence ID" value="PIP87458.1"/>
    <property type="molecule type" value="Genomic_DNA"/>
</dbReference>
<proteinExistence type="predicted"/>
<name>A0A2H0DZZ6_9BACT</name>
<evidence type="ECO:0000256" key="1">
    <source>
        <dbReference type="SAM" id="Phobius"/>
    </source>
</evidence>
<keyword evidence="1" id="KW-0472">Membrane</keyword>